<protein>
    <submittedName>
        <fullName evidence="2">Uncharacterized protein</fullName>
    </submittedName>
</protein>
<dbReference type="EMBL" id="CP001712">
    <property type="protein sequence ID" value="EAR15444.1"/>
    <property type="molecule type" value="Genomic_DNA"/>
</dbReference>
<dbReference type="STRING" id="313596.RB2501_13989"/>
<organism evidence="2 3">
    <name type="scientific">Robiginitalea biformata (strain ATCC BAA-864 / DSM 15991 / KCTC 12146 / HTCC2501)</name>
    <dbReference type="NCBI Taxonomy" id="313596"/>
    <lineage>
        <taxon>Bacteria</taxon>
        <taxon>Pseudomonadati</taxon>
        <taxon>Bacteroidota</taxon>
        <taxon>Flavobacteriia</taxon>
        <taxon>Flavobacteriales</taxon>
        <taxon>Flavobacteriaceae</taxon>
        <taxon>Robiginitalea</taxon>
    </lineage>
</organism>
<name>A4CKP5_ROBBH</name>
<dbReference type="HOGENOM" id="CLU_760498_0_0_10"/>
<feature type="chain" id="PRO_5002667617" evidence="1">
    <location>
        <begin position="25"/>
        <end position="364"/>
    </location>
</feature>
<reference evidence="2 3" key="1">
    <citation type="journal article" date="2009" name="J. Bacteriol.">
        <title>Complete genome sequence of Robiginitalea biformata HTCC2501.</title>
        <authorList>
            <person name="Oh H.M."/>
            <person name="Giovannoni S.J."/>
            <person name="Lee K."/>
            <person name="Ferriera S."/>
            <person name="Johnson J."/>
            <person name="Cho J.C."/>
        </authorList>
    </citation>
    <scope>NUCLEOTIDE SEQUENCE [LARGE SCALE GENOMIC DNA]</scope>
    <source>
        <strain evidence="3">ATCC BAA-864 / HTCC2501 / KCTC 12146</strain>
    </source>
</reference>
<accession>A4CKP5</accession>
<proteinExistence type="predicted"/>
<dbReference type="Proteomes" id="UP000009049">
    <property type="component" value="Chromosome"/>
</dbReference>
<feature type="signal peptide" evidence="1">
    <location>
        <begin position="1"/>
        <end position="24"/>
    </location>
</feature>
<sequence length="364" mass="37177">MYNTMKRLILTALAIIIVIGCTSAQPKAKTFNNGIKVLGNTDVSTVDASSVFLLLDANKVSAEITYAELAAQLALSGSGVTVDAAITDGSTNPVENNAIFDALAQKVDISTLSPDQVIEIATGTGAALDALAPPDPGVIRLEFPTDGSAATDFYATGASVTGTGSKTLTITRNGLTDLTAAFTDLNTLGPDGDKGSVTVGGAGTTLTLNDNAVTSAKIQDGTIAEADVSFVDSGNGTTGITLNGATSGSHTISSVNYRWYKVGKLVTFKISLGGISGSTTGVLELDISGSDMPTVDINSGGYNYVPSGSNFPVTFYSMVVRTSGASNWTFIYQQALDDDLNSTVAGATFSGGSIFLSGTYITTD</sequence>
<dbReference type="AlphaFoldDB" id="A4CKP5"/>
<dbReference type="PROSITE" id="PS51257">
    <property type="entry name" value="PROKAR_LIPOPROTEIN"/>
    <property type="match status" value="1"/>
</dbReference>
<keyword evidence="3" id="KW-1185">Reference proteome</keyword>
<dbReference type="KEGG" id="rbi:RB2501_13989"/>
<evidence type="ECO:0000313" key="2">
    <source>
        <dbReference type="EMBL" id="EAR15444.1"/>
    </source>
</evidence>
<gene>
    <name evidence="2" type="ordered locus">RB2501_13989</name>
</gene>
<evidence type="ECO:0000313" key="3">
    <source>
        <dbReference type="Proteomes" id="UP000009049"/>
    </source>
</evidence>
<evidence type="ECO:0000256" key="1">
    <source>
        <dbReference type="SAM" id="SignalP"/>
    </source>
</evidence>
<keyword evidence="1" id="KW-0732">Signal</keyword>